<dbReference type="InterPro" id="IPR038550">
    <property type="entry name" value="GPCR_3_9-Cys_sf"/>
</dbReference>
<gene>
    <name evidence="13" type="primary">LOC129339761</name>
</gene>
<dbReference type="InterPro" id="IPR017979">
    <property type="entry name" value="GPCR_3_CS"/>
</dbReference>
<dbReference type="AlphaFoldDB" id="A0AA97K7F2"/>
<dbReference type="Pfam" id="PF00003">
    <property type="entry name" value="7tm_3"/>
    <property type="match status" value="1"/>
</dbReference>
<dbReference type="CDD" id="cd15283">
    <property type="entry name" value="7tmC_V2R_pheromone"/>
    <property type="match status" value="1"/>
</dbReference>
<keyword evidence="12" id="KW-1185">Reference proteome</keyword>
<dbReference type="GO" id="GO:0005886">
    <property type="term" value="C:plasma membrane"/>
    <property type="evidence" value="ECO:0007669"/>
    <property type="project" value="UniProtKB-SubCell"/>
</dbReference>
<dbReference type="InterPro" id="IPR000337">
    <property type="entry name" value="GPCR_3"/>
</dbReference>
<feature type="transmembrane region" description="Helical" evidence="10">
    <location>
        <begin position="665"/>
        <end position="688"/>
    </location>
</feature>
<sequence length="771" mass="87350">MTKFYQHILALVFATKEINENPKILTNITLGFHIYDNYYDALMSYHTTVDLLFKSQALLPNYKCDTPQNLIGVIGGLTLSLSLHMADILTLYKIPQITYGSFKPEEDERTRLPSFYRMVPNEAFQYRGIIQLLLHFKWKWIGVIASNDDGEHFLQAMEPLLFQSRICPAFIELVPEAFTLFNPVSIISYMLSNIPIFLEKKTNAFVIYGEMASIWWMATILWVTTTWIPLSNFEYKGQISSGKVWITVAQIDFIFLAVHRSWDIQMFHGTLSFSIHSNKVAGFPKFLQVIIPSGIKGDGFIKDFWEQAFDCTFLLNSSVSTEDSKLCTGEEKLENLPGPFFEMSMTGHAYSIYNAVYAIAHALHSMFGSRANYRAKEDAGSVTPWQRISFNSSAGDTVEFNAYGELLAGFDIINLVTFPNNSYIRVKVGSLDPQASPGNEFTIDENKIEWHRNFTQPVQYYSDPSLSLSLSDMDKCVSCPEDQFPNKNRNQCIPKLKNFLSFVEPLGIVLTFLALFFSLSTALVLRIFIKHRDTPIVKANNRSLTYILLISLLLCFLSSLLFLGQPTKVTCFLRQTVFSIIFSTAVSSVLAKTVTVVVAFMASKPGNVFRKWMGKRLAYSIVISCFLVQVFINAVWLGTSPPFPDLDMHSMKGKIIVECNEGMVAFFYCVLSYMGLLAIISFTVAFLARKLPDSFNEAKFITFSMLVFCTVWLSFVPTYLSTRGKDTVAVEIFSILASSAGLLGCIFLPKGYIIMMRPDMNTRDQLIRKKH</sequence>
<feature type="transmembrane region" description="Helical" evidence="10">
    <location>
        <begin position="546"/>
        <end position="565"/>
    </location>
</feature>
<evidence type="ECO:0000256" key="9">
    <source>
        <dbReference type="ARBA" id="ARBA00023224"/>
    </source>
</evidence>
<evidence type="ECO:0000256" key="6">
    <source>
        <dbReference type="ARBA" id="ARBA00023136"/>
    </source>
</evidence>
<keyword evidence="5" id="KW-0297">G-protein coupled receptor</keyword>
<dbReference type="RefSeq" id="XP_054850319.1">
    <property type="nucleotide sequence ID" value="XM_054994344.1"/>
</dbReference>
<protein>
    <submittedName>
        <fullName evidence="13">Vomeronasal type-2 receptor 26-like</fullName>
    </submittedName>
</protein>
<dbReference type="InterPro" id="IPR028082">
    <property type="entry name" value="Peripla_BP_I"/>
</dbReference>
<organism evidence="12 13">
    <name type="scientific">Eublepharis macularius</name>
    <name type="common">Leopard gecko</name>
    <name type="synonym">Cyrtodactylus macularius</name>
    <dbReference type="NCBI Taxonomy" id="481883"/>
    <lineage>
        <taxon>Eukaryota</taxon>
        <taxon>Metazoa</taxon>
        <taxon>Chordata</taxon>
        <taxon>Craniata</taxon>
        <taxon>Vertebrata</taxon>
        <taxon>Euteleostomi</taxon>
        <taxon>Lepidosauria</taxon>
        <taxon>Squamata</taxon>
        <taxon>Bifurcata</taxon>
        <taxon>Gekkota</taxon>
        <taxon>Eublepharidae</taxon>
        <taxon>Eublepharinae</taxon>
        <taxon>Eublepharis</taxon>
    </lineage>
</organism>
<comment type="subcellular location">
    <subcellularLocation>
        <location evidence="1">Cell membrane</location>
        <topology evidence="1">Multi-pass membrane protein</topology>
    </subcellularLocation>
</comment>
<evidence type="ECO:0000256" key="5">
    <source>
        <dbReference type="ARBA" id="ARBA00023040"/>
    </source>
</evidence>
<dbReference type="InterPro" id="IPR017978">
    <property type="entry name" value="GPCR_3_C"/>
</dbReference>
<reference evidence="13" key="1">
    <citation type="submission" date="2025-08" db="UniProtKB">
        <authorList>
            <consortium name="RefSeq"/>
        </authorList>
    </citation>
    <scope>IDENTIFICATION</scope>
    <source>
        <tissue evidence="13">Blood</tissue>
    </source>
</reference>
<keyword evidence="6 10" id="KW-0472">Membrane</keyword>
<dbReference type="PROSITE" id="PS50259">
    <property type="entry name" value="G_PROTEIN_RECEP_F3_4"/>
    <property type="match status" value="1"/>
</dbReference>
<dbReference type="GeneID" id="129339761"/>
<dbReference type="FunFam" id="3.40.50.2300:FF:000024">
    <property type="entry name" value="Vomeronasal 2, receptor 73"/>
    <property type="match status" value="1"/>
</dbReference>
<evidence type="ECO:0000313" key="12">
    <source>
        <dbReference type="Proteomes" id="UP001190640"/>
    </source>
</evidence>
<accession>A0AA97K7F2</accession>
<keyword evidence="8" id="KW-0325">Glycoprotein</keyword>
<dbReference type="KEGG" id="emc:129339761"/>
<evidence type="ECO:0000256" key="4">
    <source>
        <dbReference type="ARBA" id="ARBA00022989"/>
    </source>
</evidence>
<evidence type="ECO:0000256" key="1">
    <source>
        <dbReference type="ARBA" id="ARBA00004651"/>
    </source>
</evidence>
<feature type="transmembrane region" description="Helical" evidence="10">
    <location>
        <begin position="499"/>
        <end position="525"/>
    </location>
</feature>
<dbReference type="InterPro" id="IPR004073">
    <property type="entry name" value="GPCR_3_vmron_rcpt_2"/>
</dbReference>
<evidence type="ECO:0000256" key="7">
    <source>
        <dbReference type="ARBA" id="ARBA00023170"/>
    </source>
</evidence>
<dbReference type="Gene3D" id="3.40.50.2300">
    <property type="match status" value="2"/>
</dbReference>
<feature type="transmembrane region" description="Helical" evidence="10">
    <location>
        <begin position="617"/>
        <end position="638"/>
    </location>
</feature>
<dbReference type="Gene3D" id="2.10.50.30">
    <property type="entry name" value="GPCR, family 3, nine cysteines domain"/>
    <property type="match status" value="1"/>
</dbReference>
<dbReference type="GO" id="GO:0004930">
    <property type="term" value="F:G protein-coupled receptor activity"/>
    <property type="evidence" value="ECO:0007669"/>
    <property type="project" value="UniProtKB-KW"/>
</dbReference>
<dbReference type="PRINTS" id="PR00248">
    <property type="entry name" value="GPCRMGR"/>
</dbReference>
<evidence type="ECO:0000256" key="3">
    <source>
        <dbReference type="ARBA" id="ARBA00022692"/>
    </source>
</evidence>
<dbReference type="PROSITE" id="PS00981">
    <property type="entry name" value="G_PROTEIN_RECEP_F3_3"/>
    <property type="match status" value="1"/>
</dbReference>
<keyword evidence="9" id="KW-0807">Transducer</keyword>
<feature type="transmembrane region" description="Helical" evidence="10">
    <location>
        <begin position="577"/>
        <end position="602"/>
    </location>
</feature>
<proteinExistence type="predicted"/>
<keyword evidence="3 10" id="KW-0812">Transmembrane</keyword>
<dbReference type="InterPro" id="IPR001828">
    <property type="entry name" value="ANF_lig-bd_rcpt"/>
</dbReference>
<dbReference type="PANTHER" id="PTHR24061:SF599">
    <property type="entry name" value="G-PROTEIN COUPLED RECEPTORS FAMILY 3 PROFILE DOMAIN-CONTAINING PROTEIN"/>
    <property type="match status" value="1"/>
</dbReference>
<dbReference type="PANTHER" id="PTHR24061">
    <property type="entry name" value="CALCIUM-SENSING RECEPTOR-RELATED"/>
    <property type="match status" value="1"/>
</dbReference>
<evidence type="ECO:0000313" key="13">
    <source>
        <dbReference type="RefSeq" id="XP_054850319.1"/>
    </source>
</evidence>
<keyword evidence="4 10" id="KW-1133">Transmembrane helix</keyword>
<feature type="transmembrane region" description="Helical" evidence="10">
    <location>
        <begin position="700"/>
        <end position="720"/>
    </location>
</feature>
<evidence type="ECO:0000256" key="8">
    <source>
        <dbReference type="ARBA" id="ARBA00023180"/>
    </source>
</evidence>
<feature type="domain" description="G-protein coupled receptors family 3 profile" evidence="11">
    <location>
        <begin position="506"/>
        <end position="770"/>
    </location>
</feature>
<evidence type="ECO:0000259" key="11">
    <source>
        <dbReference type="PROSITE" id="PS50259"/>
    </source>
</evidence>
<evidence type="ECO:0000256" key="10">
    <source>
        <dbReference type="SAM" id="Phobius"/>
    </source>
</evidence>
<dbReference type="PRINTS" id="PR01535">
    <property type="entry name" value="VOMERONASL2R"/>
</dbReference>
<dbReference type="SUPFAM" id="SSF53822">
    <property type="entry name" value="Periplasmic binding protein-like I"/>
    <property type="match status" value="1"/>
</dbReference>
<dbReference type="InterPro" id="IPR000068">
    <property type="entry name" value="GPCR_3_Ca_sens_rcpt-rel"/>
</dbReference>
<keyword evidence="2" id="KW-1003">Cell membrane</keyword>
<evidence type="ECO:0000256" key="2">
    <source>
        <dbReference type="ARBA" id="ARBA00022475"/>
    </source>
</evidence>
<name>A0AA97K7F2_EUBMA</name>
<dbReference type="Proteomes" id="UP001190640">
    <property type="component" value="Chromosome 12"/>
</dbReference>
<dbReference type="Pfam" id="PF01094">
    <property type="entry name" value="ANF_receptor"/>
    <property type="match status" value="1"/>
</dbReference>
<feature type="transmembrane region" description="Helical" evidence="10">
    <location>
        <begin position="732"/>
        <end position="753"/>
    </location>
</feature>
<keyword evidence="7" id="KW-0675">Receptor</keyword>